<evidence type="ECO:0000313" key="4">
    <source>
        <dbReference type="EMBL" id="KAE9402228.1"/>
    </source>
</evidence>
<reference evidence="4" key="1">
    <citation type="journal article" date="2019" name="Environ. Microbiol.">
        <title>Fungal ecological strategies reflected in gene transcription - a case study of two litter decomposers.</title>
        <authorList>
            <person name="Barbi F."/>
            <person name="Kohler A."/>
            <person name="Barry K."/>
            <person name="Baskaran P."/>
            <person name="Daum C."/>
            <person name="Fauchery L."/>
            <person name="Ihrmark K."/>
            <person name="Kuo A."/>
            <person name="LaButti K."/>
            <person name="Lipzen A."/>
            <person name="Morin E."/>
            <person name="Grigoriev I.V."/>
            <person name="Henrissat B."/>
            <person name="Lindahl B."/>
            <person name="Martin F."/>
        </authorList>
    </citation>
    <scope>NUCLEOTIDE SEQUENCE</scope>
    <source>
        <strain evidence="4">JB14</strain>
    </source>
</reference>
<feature type="transmembrane region" description="Helical" evidence="2">
    <location>
        <begin position="53"/>
        <end position="72"/>
    </location>
</feature>
<keyword evidence="5" id="KW-1185">Reference proteome</keyword>
<feature type="compositionally biased region" description="Low complexity" evidence="1">
    <location>
        <begin position="272"/>
        <end position="284"/>
    </location>
</feature>
<evidence type="ECO:0000256" key="1">
    <source>
        <dbReference type="SAM" id="MobiDB-lite"/>
    </source>
</evidence>
<feature type="domain" description="DUF6534" evidence="3">
    <location>
        <begin position="172"/>
        <end position="269"/>
    </location>
</feature>
<evidence type="ECO:0000313" key="5">
    <source>
        <dbReference type="Proteomes" id="UP000799118"/>
    </source>
</evidence>
<feature type="region of interest" description="Disordered" evidence="1">
    <location>
        <begin position="272"/>
        <end position="339"/>
    </location>
</feature>
<evidence type="ECO:0000256" key="2">
    <source>
        <dbReference type="SAM" id="Phobius"/>
    </source>
</evidence>
<dbReference type="AlphaFoldDB" id="A0A6A4HYF0"/>
<organism evidence="4 5">
    <name type="scientific">Gymnopus androsaceus JB14</name>
    <dbReference type="NCBI Taxonomy" id="1447944"/>
    <lineage>
        <taxon>Eukaryota</taxon>
        <taxon>Fungi</taxon>
        <taxon>Dikarya</taxon>
        <taxon>Basidiomycota</taxon>
        <taxon>Agaricomycotina</taxon>
        <taxon>Agaricomycetes</taxon>
        <taxon>Agaricomycetidae</taxon>
        <taxon>Agaricales</taxon>
        <taxon>Marasmiineae</taxon>
        <taxon>Omphalotaceae</taxon>
        <taxon>Gymnopus</taxon>
    </lineage>
</organism>
<feature type="transmembrane region" description="Helical" evidence="2">
    <location>
        <begin position="219"/>
        <end position="237"/>
    </location>
</feature>
<dbReference type="Proteomes" id="UP000799118">
    <property type="component" value="Unassembled WGS sequence"/>
</dbReference>
<dbReference type="EMBL" id="ML769437">
    <property type="protein sequence ID" value="KAE9402228.1"/>
    <property type="molecule type" value="Genomic_DNA"/>
</dbReference>
<name>A0A6A4HYF0_9AGAR</name>
<feature type="transmembrane region" description="Helical" evidence="2">
    <location>
        <begin position="160"/>
        <end position="187"/>
    </location>
</feature>
<feature type="transmembrane region" description="Helical" evidence="2">
    <location>
        <begin position="24"/>
        <end position="41"/>
    </location>
</feature>
<dbReference type="PANTHER" id="PTHR40465">
    <property type="entry name" value="CHROMOSOME 1, WHOLE GENOME SHOTGUN SEQUENCE"/>
    <property type="match status" value="1"/>
</dbReference>
<keyword evidence="2" id="KW-0812">Transmembrane</keyword>
<sequence length="339" mass="37653">MSVLSASEQTQINISLGGIVVSNYLSYLAMGIVLSATWTYFSKFPNDTWWLKVLVILCVSMCISDTIGTGMWTYDWAVANYANLSALSFIHWAIPAEAFLFGTCGLIVQLFYAWRIWMMSLRKNWILPIVIGCFSILGWCILCWAVHILGTHKHMSDFTLIIPVIYIWFGGSVAADVLITGSMIYYLDLCFRIKLHKTQQIDASYHAPRRFRQLMVRTVECNLLSLFAQTIAIGLFSSHSVGFYFVITDMTLAKVYTFSLLVSLNCRHSSNSHGTSGGESSSSKEGGGVELTALHTSSIPSTQLSADIQRETTGDWPQRTKGPAFNADELDADVVSSPV</sequence>
<dbReference type="Pfam" id="PF20152">
    <property type="entry name" value="DUF6534"/>
    <property type="match status" value="1"/>
</dbReference>
<keyword evidence="2" id="KW-0472">Membrane</keyword>
<proteinExistence type="predicted"/>
<feature type="transmembrane region" description="Helical" evidence="2">
    <location>
        <begin position="125"/>
        <end position="148"/>
    </location>
</feature>
<accession>A0A6A4HYF0</accession>
<dbReference type="PANTHER" id="PTHR40465:SF1">
    <property type="entry name" value="DUF6534 DOMAIN-CONTAINING PROTEIN"/>
    <property type="match status" value="1"/>
</dbReference>
<keyword evidence="2" id="KW-1133">Transmembrane helix</keyword>
<feature type="compositionally biased region" description="Polar residues" evidence="1">
    <location>
        <begin position="294"/>
        <end position="306"/>
    </location>
</feature>
<dbReference type="OrthoDB" id="2535105at2759"/>
<feature type="transmembrane region" description="Helical" evidence="2">
    <location>
        <begin position="92"/>
        <end position="113"/>
    </location>
</feature>
<dbReference type="InterPro" id="IPR045339">
    <property type="entry name" value="DUF6534"/>
</dbReference>
<evidence type="ECO:0000259" key="3">
    <source>
        <dbReference type="Pfam" id="PF20152"/>
    </source>
</evidence>
<gene>
    <name evidence="4" type="ORF">BT96DRAFT_563728</name>
</gene>
<protein>
    <recommendedName>
        <fullName evidence="3">DUF6534 domain-containing protein</fullName>
    </recommendedName>
</protein>